<organism evidence="2 3">
    <name type="scientific">Gossypium mustelinum</name>
    <name type="common">Cotton</name>
    <name type="synonym">Gossypium caicoense</name>
    <dbReference type="NCBI Taxonomy" id="34275"/>
    <lineage>
        <taxon>Eukaryota</taxon>
        <taxon>Viridiplantae</taxon>
        <taxon>Streptophyta</taxon>
        <taxon>Embryophyta</taxon>
        <taxon>Tracheophyta</taxon>
        <taxon>Spermatophyta</taxon>
        <taxon>Magnoliopsida</taxon>
        <taxon>eudicotyledons</taxon>
        <taxon>Gunneridae</taxon>
        <taxon>Pentapetalae</taxon>
        <taxon>rosids</taxon>
        <taxon>malvids</taxon>
        <taxon>Malvales</taxon>
        <taxon>Malvaceae</taxon>
        <taxon>Malvoideae</taxon>
        <taxon>Gossypium</taxon>
    </lineage>
</organism>
<feature type="compositionally biased region" description="Low complexity" evidence="1">
    <location>
        <begin position="14"/>
        <end position="24"/>
    </location>
</feature>
<keyword evidence="3" id="KW-1185">Reference proteome</keyword>
<evidence type="ECO:0000313" key="2">
    <source>
        <dbReference type="EMBL" id="TYJ25817.1"/>
    </source>
</evidence>
<gene>
    <name evidence="2" type="ORF">E1A91_A07G074900v1</name>
</gene>
<sequence length="77" mass="7739">MAMFPESSHGIGESPSHAPSSAPPYTGVGGAKNPPFAGETKGTCAGIPLAWRGVVEQRTMLRGARLAVPGDCLGCSG</sequence>
<feature type="region of interest" description="Disordered" evidence="1">
    <location>
        <begin position="1"/>
        <end position="39"/>
    </location>
</feature>
<name>A0A5D2YHF5_GOSMU</name>
<evidence type="ECO:0000313" key="3">
    <source>
        <dbReference type="Proteomes" id="UP000323597"/>
    </source>
</evidence>
<dbReference type="EMBL" id="CM017642">
    <property type="protein sequence ID" value="TYJ25817.1"/>
    <property type="molecule type" value="Genomic_DNA"/>
</dbReference>
<accession>A0A5D2YHF5</accession>
<protein>
    <submittedName>
        <fullName evidence="2">Uncharacterized protein</fullName>
    </submittedName>
</protein>
<evidence type="ECO:0000256" key="1">
    <source>
        <dbReference type="SAM" id="MobiDB-lite"/>
    </source>
</evidence>
<dbReference type="Proteomes" id="UP000323597">
    <property type="component" value="Chromosome A07"/>
</dbReference>
<dbReference type="AlphaFoldDB" id="A0A5D2YHF5"/>
<reference evidence="2 3" key="1">
    <citation type="submission" date="2019-07" db="EMBL/GenBank/DDBJ databases">
        <title>WGS assembly of Gossypium mustelinum.</title>
        <authorList>
            <person name="Chen Z.J."/>
            <person name="Sreedasyam A."/>
            <person name="Ando A."/>
            <person name="Song Q."/>
            <person name="De L."/>
            <person name="Hulse-Kemp A."/>
            <person name="Ding M."/>
            <person name="Ye W."/>
            <person name="Kirkbride R."/>
            <person name="Jenkins J."/>
            <person name="Plott C."/>
            <person name="Lovell J."/>
            <person name="Lin Y.-M."/>
            <person name="Vaughn R."/>
            <person name="Liu B."/>
            <person name="Li W."/>
            <person name="Simpson S."/>
            <person name="Scheffler B."/>
            <person name="Saski C."/>
            <person name="Grover C."/>
            <person name="Hu G."/>
            <person name="Conover J."/>
            <person name="Carlson J."/>
            <person name="Shu S."/>
            <person name="Boston L."/>
            <person name="Williams M."/>
            <person name="Peterson D."/>
            <person name="Mcgee K."/>
            <person name="Jones D."/>
            <person name="Wendel J."/>
            <person name="Stelly D."/>
            <person name="Grimwood J."/>
            <person name="Schmutz J."/>
        </authorList>
    </citation>
    <scope>NUCLEOTIDE SEQUENCE [LARGE SCALE GENOMIC DNA]</scope>
    <source>
        <strain evidence="2">1408120.09</strain>
    </source>
</reference>
<proteinExistence type="predicted"/>